<organism evidence="2 3">
    <name type="scientific">Prorocentrum cordatum</name>
    <dbReference type="NCBI Taxonomy" id="2364126"/>
    <lineage>
        <taxon>Eukaryota</taxon>
        <taxon>Sar</taxon>
        <taxon>Alveolata</taxon>
        <taxon>Dinophyceae</taxon>
        <taxon>Prorocentrales</taxon>
        <taxon>Prorocentraceae</taxon>
        <taxon>Prorocentrum</taxon>
    </lineage>
</organism>
<feature type="region of interest" description="Disordered" evidence="1">
    <location>
        <begin position="16"/>
        <end position="40"/>
    </location>
</feature>
<evidence type="ECO:0000313" key="3">
    <source>
        <dbReference type="Proteomes" id="UP001189429"/>
    </source>
</evidence>
<evidence type="ECO:0000256" key="1">
    <source>
        <dbReference type="SAM" id="MobiDB-lite"/>
    </source>
</evidence>
<comment type="caution">
    <text evidence="2">The sequence shown here is derived from an EMBL/GenBank/DDBJ whole genome shotgun (WGS) entry which is preliminary data.</text>
</comment>
<evidence type="ECO:0000313" key="2">
    <source>
        <dbReference type="EMBL" id="CAK0812637.1"/>
    </source>
</evidence>
<dbReference type="EMBL" id="CAUYUJ010005199">
    <property type="protein sequence ID" value="CAK0812637.1"/>
    <property type="molecule type" value="Genomic_DNA"/>
</dbReference>
<feature type="non-terminal residue" evidence="2">
    <location>
        <position position="1"/>
    </location>
</feature>
<reference evidence="2" key="1">
    <citation type="submission" date="2023-10" db="EMBL/GenBank/DDBJ databases">
        <authorList>
            <person name="Chen Y."/>
            <person name="Shah S."/>
            <person name="Dougan E. K."/>
            <person name="Thang M."/>
            <person name="Chan C."/>
        </authorList>
    </citation>
    <scope>NUCLEOTIDE SEQUENCE [LARGE SCALE GENOMIC DNA]</scope>
</reference>
<name>A0ABN9R1P3_9DINO</name>
<dbReference type="Proteomes" id="UP001189429">
    <property type="component" value="Unassembled WGS sequence"/>
</dbReference>
<sequence>TGYQYQQRTVRVRIRDRGQDWRQKSQGGEGQQGLWPGKFPDNGGHEWQLTCGQHFFTSSFSKVCRKFTRLFHASVFDRTAVTHENSEGILPCC</sequence>
<gene>
    <name evidence="2" type="ORF">PCOR1329_LOCUS16885</name>
</gene>
<proteinExistence type="predicted"/>
<protein>
    <submittedName>
        <fullName evidence="2">Uncharacterized protein</fullName>
    </submittedName>
</protein>
<accession>A0ABN9R1P3</accession>
<keyword evidence="3" id="KW-1185">Reference proteome</keyword>